<keyword evidence="5" id="KW-0411">Iron-sulfur</keyword>
<reference evidence="6 7" key="1">
    <citation type="journal article" date="2018" name="Elife">
        <title>Discovery and characterization of a prevalent human gut bacterial enzyme sufficient for the inactivation of a family of plant toxins.</title>
        <authorList>
            <person name="Koppel N."/>
            <person name="Bisanz J.E."/>
            <person name="Pandelia M.E."/>
            <person name="Turnbaugh P.J."/>
            <person name="Balskus E.P."/>
        </authorList>
    </citation>
    <scope>NUCLEOTIDE SEQUENCE [LARGE SCALE GENOMIC DNA]</scope>
    <source>
        <strain evidence="6 7">OB21 GAM 11</strain>
    </source>
</reference>
<evidence type="ECO:0000256" key="5">
    <source>
        <dbReference type="ARBA" id="ARBA00023014"/>
    </source>
</evidence>
<proteinExistence type="predicted"/>
<dbReference type="InterPro" id="IPR050294">
    <property type="entry name" value="RnfB_subfamily"/>
</dbReference>
<dbReference type="Pfam" id="PF12800">
    <property type="entry name" value="Fer4_4"/>
    <property type="match status" value="1"/>
</dbReference>
<dbReference type="SUPFAM" id="SSF54862">
    <property type="entry name" value="4Fe-4S ferredoxins"/>
    <property type="match status" value="1"/>
</dbReference>
<dbReference type="GO" id="GO:0046872">
    <property type="term" value="F:metal ion binding"/>
    <property type="evidence" value="ECO:0007669"/>
    <property type="project" value="UniProtKB-KW"/>
</dbReference>
<dbReference type="PANTHER" id="PTHR42859:SF17">
    <property type="entry name" value="ELECTRON TRANSPORT PROTEIN HYDN-RELATED"/>
    <property type="match status" value="1"/>
</dbReference>
<keyword evidence="1" id="KW-0004">4Fe-4S</keyword>
<keyword evidence="3" id="KW-0677">Repeat</keyword>
<name>A0A369NZ05_9ACTN</name>
<dbReference type="InterPro" id="IPR017900">
    <property type="entry name" value="4Fe4S_Fe_S_CS"/>
</dbReference>
<dbReference type="AlphaFoldDB" id="A0A369NZ05"/>
<dbReference type="PROSITE" id="PS00198">
    <property type="entry name" value="4FE4S_FER_1"/>
    <property type="match status" value="1"/>
</dbReference>
<keyword evidence="2" id="KW-0479">Metal-binding</keyword>
<evidence type="ECO:0000313" key="7">
    <source>
        <dbReference type="Proteomes" id="UP000253805"/>
    </source>
</evidence>
<dbReference type="InterPro" id="IPR017896">
    <property type="entry name" value="4Fe4S_Fe-S-bd"/>
</dbReference>
<dbReference type="RefSeq" id="WP_022739000.1">
    <property type="nucleotide sequence ID" value="NZ_CAKXPL010000055.1"/>
</dbReference>
<evidence type="ECO:0000256" key="1">
    <source>
        <dbReference type="ARBA" id="ARBA00022485"/>
    </source>
</evidence>
<organism evidence="6 7">
    <name type="scientific">Adlercreutzia equolifaciens subsp. celatus</name>
    <dbReference type="NCBI Taxonomy" id="394340"/>
    <lineage>
        <taxon>Bacteria</taxon>
        <taxon>Bacillati</taxon>
        <taxon>Actinomycetota</taxon>
        <taxon>Coriobacteriia</taxon>
        <taxon>Eggerthellales</taxon>
        <taxon>Eggerthellaceae</taxon>
        <taxon>Adlercreutzia</taxon>
    </lineage>
</organism>
<dbReference type="GO" id="GO:0051539">
    <property type="term" value="F:4 iron, 4 sulfur cluster binding"/>
    <property type="evidence" value="ECO:0007669"/>
    <property type="project" value="UniProtKB-KW"/>
</dbReference>
<dbReference type="PANTHER" id="PTHR42859">
    <property type="entry name" value="OXIDOREDUCTASE"/>
    <property type="match status" value="1"/>
</dbReference>
<dbReference type="EMBL" id="PPUT01000012">
    <property type="protein sequence ID" value="RDC44726.1"/>
    <property type="molecule type" value="Genomic_DNA"/>
</dbReference>
<evidence type="ECO:0000256" key="3">
    <source>
        <dbReference type="ARBA" id="ARBA00022737"/>
    </source>
</evidence>
<dbReference type="Gene3D" id="3.30.70.20">
    <property type="match status" value="2"/>
</dbReference>
<evidence type="ECO:0000256" key="2">
    <source>
        <dbReference type="ARBA" id="ARBA00022723"/>
    </source>
</evidence>
<protein>
    <submittedName>
        <fullName evidence="6">4Fe-4S dicluster domain-containing protein</fullName>
    </submittedName>
</protein>
<keyword evidence="4" id="KW-0408">Iron</keyword>
<sequence length="182" mass="18943">MGSKFVIADPGLCIGCQTCMAGCLLKHSVPGDVPKPRLNLITTLTISAPIVCHHCADAPCVASCPEGALYFDGARVAVKQERCIGCRSCVLACPYGAVEVVSQEGAAKLGGLTVESAPKASLVKCDLCYDREGGPACVEACPTGGLMVVDEEELADRQRQRRMRAAVASGAFSSVPLNTDLN</sequence>
<dbReference type="GeneID" id="80367832"/>
<evidence type="ECO:0000313" key="6">
    <source>
        <dbReference type="EMBL" id="RDC44726.1"/>
    </source>
</evidence>
<dbReference type="PROSITE" id="PS51379">
    <property type="entry name" value="4FE4S_FER_2"/>
    <property type="match status" value="2"/>
</dbReference>
<dbReference type="Proteomes" id="UP000253805">
    <property type="component" value="Unassembled WGS sequence"/>
</dbReference>
<dbReference type="Pfam" id="PF13247">
    <property type="entry name" value="Fer4_11"/>
    <property type="match status" value="1"/>
</dbReference>
<accession>A0A369NZ05</accession>
<comment type="caution">
    <text evidence="6">The sequence shown here is derived from an EMBL/GenBank/DDBJ whole genome shotgun (WGS) entry which is preliminary data.</text>
</comment>
<evidence type="ECO:0000256" key="4">
    <source>
        <dbReference type="ARBA" id="ARBA00023004"/>
    </source>
</evidence>
<dbReference type="CDD" id="cd10554">
    <property type="entry name" value="HycB_like"/>
    <property type="match status" value="1"/>
</dbReference>
<gene>
    <name evidence="6" type="ORF">C1850_05700</name>
</gene>